<reference evidence="2 3" key="1">
    <citation type="journal article" date="2011" name="J. Bacteriol.">
        <title>Complete genome sequence of Polymorphum gilvum SL003B-26A1T, a crude oil-degrading bacterium from oil-polluted saline soil.</title>
        <authorList>
            <person name="Li S.G."/>
            <person name="Tang Y.Q."/>
            <person name="Nie Y."/>
            <person name="Cai M."/>
            <person name="Wu X.L."/>
        </authorList>
    </citation>
    <scope>NUCLEOTIDE SEQUENCE [LARGE SCALE GENOMIC DNA]</scope>
    <source>
        <strain evidence="3">LMG 25793 / CGMCC 1.9160 / SL003B-26A1</strain>
    </source>
</reference>
<sequence length="115" mass="12928">MSFPHVRLLPFRTVMCLYRLLVSAGSDPANGCWPFATQQAEGPFRPRLRNYPSKKTSDLYDYCVTCVCIQARFCIAHIRLTKSRMDADRADGVSGPPQVRVPARRPAGPCRRNAT</sequence>
<evidence type="ECO:0000256" key="1">
    <source>
        <dbReference type="SAM" id="MobiDB-lite"/>
    </source>
</evidence>
<gene>
    <name evidence="2" type="ordered locus">SL003B_0356</name>
</gene>
<feature type="compositionally biased region" description="Low complexity" evidence="1">
    <location>
        <begin position="95"/>
        <end position="115"/>
    </location>
</feature>
<protein>
    <submittedName>
        <fullName evidence="2">Uncharacterized protein</fullName>
    </submittedName>
</protein>
<dbReference type="Proteomes" id="UP000008130">
    <property type="component" value="Chromosome"/>
</dbReference>
<dbReference type="HOGENOM" id="CLU_2106726_0_0_5"/>
<dbReference type="AlphaFoldDB" id="F2J232"/>
<organism evidence="2 3">
    <name type="scientific">Polymorphum gilvum (strain LMG 25793 / CGMCC 1.9160 / SL003B-26A1)</name>
    <dbReference type="NCBI Taxonomy" id="991905"/>
    <lineage>
        <taxon>Bacteria</taxon>
        <taxon>Pseudomonadati</taxon>
        <taxon>Pseudomonadota</taxon>
        <taxon>Alphaproteobacteria</taxon>
        <taxon>Rhodobacterales</taxon>
        <taxon>Paracoccaceae</taxon>
        <taxon>Polymorphum</taxon>
    </lineage>
</organism>
<dbReference type="EMBL" id="CP002568">
    <property type="protein sequence ID" value="ADZ68791.1"/>
    <property type="molecule type" value="Genomic_DNA"/>
</dbReference>
<name>F2J232_POLGS</name>
<proteinExistence type="predicted"/>
<evidence type="ECO:0000313" key="2">
    <source>
        <dbReference type="EMBL" id="ADZ68791.1"/>
    </source>
</evidence>
<feature type="region of interest" description="Disordered" evidence="1">
    <location>
        <begin position="86"/>
        <end position="115"/>
    </location>
</feature>
<dbReference type="KEGG" id="pgv:SL003B_0356"/>
<keyword evidence="3" id="KW-1185">Reference proteome</keyword>
<evidence type="ECO:0000313" key="3">
    <source>
        <dbReference type="Proteomes" id="UP000008130"/>
    </source>
</evidence>
<dbReference type="STRING" id="991905.SL003B_0356"/>
<accession>F2J232</accession>